<evidence type="ECO:0000313" key="2">
    <source>
        <dbReference type="EMBL" id="CZS89782.1"/>
    </source>
</evidence>
<feature type="compositionally biased region" description="Pro residues" evidence="1">
    <location>
        <begin position="9"/>
        <end position="34"/>
    </location>
</feature>
<accession>A0A1E1JVM8</accession>
<dbReference type="OrthoDB" id="3565051at2759"/>
<reference evidence="3" key="1">
    <citation type="submission" date="2016-03" db="EMBL/GenBank/DDBJ databases">
        <authorList>
            <person name="Guldener U."/>
        </authorList>
    </citation>
    <scope>NUCLEOTIDE SEQUENCE [LARGE SCALE GENOMIC DNA]</scope>
    <source>
        <strain evidence="3">04CH-RAC-A.6.1</strain>
    </source>
</reference>
<proteinExistence type="predicted"/>
<organism evidence="2 3">
    <name type="scientific">Rhynchosporium agropyri</name>
    <dbReference type="NCBI Taxonomy" id="914238"/>
    <lineage>
        <taxon>Eukaryota</taxon>
        <taxon>Fungi</taxon>
        <taxon>Dikarya</taxon>
        <taxon>Ascomycota</taxon>
        <taxon>Pezizomycotina</taxon>
        <taxon>Leotiomycetes</taxon>
        <taxon>Helotiales</taxon>
        <taxon>Ploettnerulaceae</taxon>
        <taxon>Rhynchosporium</taxon>
    </lineage>
</organism>
<evidence type="ECO:0000313" key="3">
    <source>
        <dbReference type="Proteomes" id="UP000178912"/>
    </source>
</evidence>
<dbReference type="Proteomes" id="UP000178912">
    <property type="component" value="Unassembled WGS sequence"/>
</dbReference>
<dbReference type="EMBL" id="FJUX01000003">
    <property type="protein sequence ID" value="CZS89782.1"/>
    <property type="molecule type" value="Genomic_DNA"/>
</dbReference>
<protein>
    <submittedName>
        <fullName evidence="2">Uncharacterized protein</fullName>
    </submittedName>
</protein>
<name>A0A1E1JVM8_9HELO</name>
<keyword evidence="3" id="KW-1185">Reference proteome</keyword>
<gene>
    <name evidence="2" type="ORF">RAG0_01047</name>
</gene>
<feature type="region of interest" description="Disordered" evidence="1">
    <location>
        <begin position="1"/>
        <end position="36"/>
    </location>
</feature>
<sequence length="105" mass="11211">MNPHTTSRQPPPPSPPSPPLAPRKPPPNPAPPAPQTAALAASNEALMAACVEIAIVEYGIGGDPVLDREVELLMENPGKTRREVEALVEGDEILRRLGKRGLARR</sequence>
<dbReference type="AlphaFoldDB" id="A0A1E1JVM8"/>
<evidence type="ECO:0000256" key="1">
    <source>
        <dbReference type="SAM" id="MobiDB-lite"/>
    </source>
</evidence>